<dbReference type="Proteomes" id="UP000248731">
    <property type="component" value="Chromosome 1"/>
</dbReference>
<accession>A0A2X4THT6</accession>
<gene>
    <name evidence="1" type="ORF">NCTC7307_04327</name>
</gene>
<dbReference type="AlphaFoldDB" id="A0A2X4THT6"/>
<organism evidence="1 2">
    <name type="scientific">Salmonella enterica subsp. arizonae</name>
    <dbReference type="NCBI Taxonomy" id="59203"/>
    <lineage>
        <taxon>Bacteria</taxon>
        <taxon>Pseudomonadati</taxon>
        <taxon>Pseudomonadota</taxon>
        <taxon>Gammaproteobacteria</taxon>
        <taxon>Enterobacterales</taxon>
        <taxon>Enterobacteriaceae</taxon>
        <taxon>Salmonella</taxon>
    </lineage>
</organism>
<reference evidence="1 2" key="1">
    <citation type="submission" date="2018-06" db="EMBL/GenBank/DDBJ databases">
        <authorList>
            <consortium name="Pathogen Informatics"/>
            <person name="Doyle S."/>
        </authorList>
    </citation>
    <scope>NUCLEOTIDE SEQUENCE [LARGE SCALE GENOMIC DNA]</scope>
    <source>
        <strain evidence="1 2">NCTC7307</strain>
    </source>
</reference>
<dbReference type="EMBL" id="LS483466">
    <property type="protein sequence ID" value="SQI26956.1"/>
    <property type="molecule type" value="Genomic_DNA"/>
</dbReference>
<keyword evidence="2" id="KW-1185">Reference proteome</keyword>
<evidence type="ECO:0000313" key="1">
    <source>
        <dbReference type="EMBL" id="SQI26956.1"/>
    </source>
</evidence>
<proteinExistence type="predicted"/>
<protein>
    <submittedName>
        <fullName evidence="1">Uncharacterized protein</fullName>
    </submittedName>
</protein>
<sequence>MKMVILKGIRGIEKLVSVAGRKMRVYPIIQAMESIKHILVQMK</sequence>
<name>A0A2X4THT6_SALER</name>
<evidence type="ECO:0000313" key="2">
    <source>
        <dbReference type="Proteomes" id="UP000248731"/>
    </source>
</evidence>